<dbReference type="EMBL" id="CM035443">
    <property type="protein sequence ID" value="KAH7277696.1"/>
    <property type="molecule type" value="Genomic_DNA"/>
</dbReference>
<gene>
    <name evidence="1" type="ORF">KP509_38G002900</name>
</gene>
<keyword evidence="2" id="KW-1185">Reference proteome</keyword>
<dbReference type="Proteomes" id="UP000825935">
    <property type="component" value="Chromosome 38"/>
</dbReference>
<comment type="caution">
    <text evidence="1">The sequence shown here is derived from an EMBL/GenBank/DDBJ whole genome shotgun (WGS) entry which is preliminary data.</text>
</comment>
<dbReference type="AlphaFoldDB" id="A0A8T2Q237"/>
<proteinExistence type="predicted"/>
<accession>A0A8T2Q237</accession>
<protein>
    <submittedName>
        <fullName evidence="1">Uncharacterized protein</fullName>
    </submittedName>
</protein>
<reference evidence="1" key="1">
    <citation type="submission" date="2021-08" db="EMBL/GenBank/DDBJ databases">
        <title>WGS assembly of Ceratopteris richardii.</title>
        <authorList>
            <person name="Marchant D.B."/>
            <person name="Chen G."/>
            <person name="Jenkins J."/>
            <person name="Shu S."/>
            <person name="Leebens-Mack J."/>
            <person name="Grimwood J."/>
            <person name="Schmutz J."/>
            <person name="Soltis P."/>
            <person name="Soltis D."/>
            <person name="Chen Z.-H."/>
        </authorList>
    </citation>
    <scope>NUCLEOTIDE SEQUENCE</scope>
    <source>
        <strain evidence="1">Whitten #5841</strain>
        <tissue evidence="1">Leaf</tissue>
    </source>
</reference>
<sequence>MIHLQLRPCAQEVGPLTLLMRTSKSQLRRIGYFTDRELGQFSFQATEEACPVEATCHGHVVLLKELKDLQRWMLGVSDPPHCRGKFINTRVIGDKCQSETSSSVRGHVSMVVHSMGGDMGFRIAQDNGYVLRNVESAAVDRSALCLHISSETARWIPDLSFINKWIANCHSYSHWWRKKKYIELWVVTEVLYHRGIKFTSDTSIQANAKVNIPIAGASTHAGCGVAFRKTQMADSSSCVRIPFEFNAIRLWYHPKSGELIKSTFDMPKYSINVC</sequence>
<organism evidence="1 2">
    <name type="scientific">Ceratopteris richardii</name>
    <name type="common">Triangle waterfern</name>
    <dbReference type="NCBI Taxonomy" id="49495"/>
    <lineage>
        <taxon>Eukaryota</taxon>
        <taxon>Viridiplantae</taxon>
        <taxon>Streptophyta</taxon>
        <taxon>Embryophyta</taxon>
        <taxon>Tracheophyta</taxon>
        <taxon>Polypodiopsida</taxon>
        <taxon>Polypodiidae</taxon>
        <taxon>Polypodiales</taxon>
        <taxon>Pteridineae</taxon>
        <taxon>Pteridaceae</taxon>
        <taxon>Parkerioideae</taxon>
        <taxon>Ceratopteris</taxon>
    </lineage>
</organism>
<name>A0A8T2Q237_CERRI</name>
<evidence type="ECO:0000313" key="2">
    <source>
        <dbReference type="Proteomes" id="UP000825935"/>
    </source>
</evidence>
<evidence type="ECO:0000313" key="1">
    <source>
        <dbReference type="EMBL" id="KAH7277696.1"/>
    </source>
</evidence>